<dbReference type="GO" id="GO:0004252">
    <property type="term" value="F:serine-type endopeptidase activity"/>
    <property type="evidence" value="ECO:0007669"/>
    <property type="project" value="InterPro"/>
</dbReference>
<dbReference type="PANTHER" id="PTHR43390">
    <property type="entry name" value="SIGNAL PEPTIDASE I"/>
    <property type="match status" value="1"/>
</dbReference>
<dbReference type="EC" id="3.4.21.89" evidence="4 7"/>
<feature type="active site" evidence="6">
    <location>
        <position position="49"/>
    </location>
</feature>
<dbReference type="Pfam" id="PF10502">
    <property type="entry name" value="Peptidase_S26"/>
    <property type="match status" value="1"/>
</dbReference>
<comment type="similarity">
    <text evidence="3 7">Belongs to the peptidase S26 family.</text>
</comment>
<dbReference type="InterPro" id="IPR000223">
    <property type="entry name" value="Pept_S26A_signal_pept_1"/>
</dbReference>
<keyword evidence="7" id="KW-0645">Protease</keyword>
<dbReference type="CDD" id="cd06530">
    <property type="entry name" value="S26_SPase_I"/>
    <property type="match status" value="1"/>
</dbReference>
<name>A0A9D1CJ49_9FIRM</name>
<dbReference type="Proteomes" id="UP000886819">
    <property type="component" value="Unassembled WGS sequence"/>
</dbReference>
<dbReference type="AlphaFoldDB" id="A0A9D1CJ49"/>
<dbReference type="PROSITE" id="PS00761">
    <property type="entry name" value="SPASE_I_3"/>
    <property type="match status" value="1"/>
</dbReference>
<evidence type="ECO:0000256" key="2">
    <source>
        <dbReference type="ARBA" id="ARBA00004401"/>
    </source>
</evidence>
<evidence type="ECO:0000256" key="4">
    <source>
        <dbReference type="ARBA" id="ARBA00013208"/>
    </source>
</evidence>
<sequence>MKQEKQRDKSGRRFPAWLREWVLPALLVVAIVLPVRAFAVDWMPVQGDSMKNTLQDGECMLVTKYDYLLGDPERFDVVICHYEGRGNTHFVKRVVGIPGDTVAVRGGTLYVNGEAVDEPYIDYPPYYTLEETTVEAGHYFVLGDNRANSNDSHVPTVGQIARDDIVAHVRYVFWPLNSMRAIE</sequence>
<dbReference type="PRINTS" id="PR00727">
    <property type="entry name" value="LEADERPTASE"/>
</dbReference>
<evidence type="ECO:0000256" key="6">
    <source>
        <dbReference type="PIRSR" id="PIRSR600223-1"/>
    </source>
</evidence>
<evidence type="ECO:0000313" key="9">
    <source>
        <dbReference type="EMBL" id="HIQ63018.1"/>
    </source>
</evidence>
<evidence type="ECO:0000256" key="7">
    <source>
        <dbReference type="RuleBase" id="RU362042"/>
    </source>
</evidence>
<evidence type="ECO:0000259" key="8">
    <source>
        <dbReference type="Pfam" id="PF10502"/>
    </source>
</evidence>
<dbReference type="GO" id="GO:0009003">
    <property type="term" value="F:signal peptidase activity"/>
    <property type="evidence" value="ECO:0007669"/>
    <property type="project" value="UniProtKB-EC"/>
</dbReference>
<dbReference type="InterPro" id="IPR019533">
    <property type="entry name" value="Peptidase_S26"/>
</dbReference>
<dbReference type="GO" id="GO:0006465">
    <property type="term" value="P:signal peptide processing"/>
    <property type="evidence" value="ECO:0007669"/>
    <property type="project" value="InterPro"/>
</dbReference>
<comment type="catalytic activity">
    <reaction evidence="1 7">
        <text>Cleavage of hydrophobic, N-terminal signal or leader sequences from secreted and periplasmic proteins.</text>
        <dbReference type="EC" id="3.4.21.89"/>
    </reaction>
</comment>
<dbReference type="InterPro" id="IPR019757">
    <property type="entry name" value="Pept_S26A_signal_pept_1_Lys-AS"/>
</dbReference>
<dbReference type="GO" id="GO:0005886">
    <property type="term" value="C:plasma membrane"/>
    <property type="evidence" value="ECO:0007669"/>
    <property type="project" value="UniProtKB-SubCell"/>
</dbReference>
<reference evidence="9" key="2">
    <citation type="journal article" date="2021" name="PeerJ">
        <title>Extensive microbial diversity within the chicken gut microbiome revealed by metagenomics and culture.</title>
        <authorList>
            <person name="Gilroy R."/>
            <person name="Ravi A."/>
            <person name="Getino M."/>
            <person name="Pursley I."/>
            <person name="Horton D.L."/>
            <person name="Alikhan N.F."/>
            <person name="Baker D."/>
            <person name="Gharbi K."/>
            <person name="Hall N."/>
            <person name="Watson M."/>
            <person name="Adriaenssens E.M."/>
            <person name="Foster-Nyarko E."/>
            <person name="Jarju S."/>
            <person name="Secka A."/>
            <person name="Antonio M."/>
            <person name="Oren A."/>
            <person name="Chaudhuri R.R."/>
            <person name="La Ragione R."/>
            <person name="Hildebrand F."/>
            <person name="Pallen M.J."/>
        </authorList>
    </citation>
    <scope>NUCLEOTIDE SEQUENCE</scope>
    <source>
        <strain evidence="9">ChiHile30-977</strain>
    </source>
</reference>
<dbReference type="InterPro" id="IPR036286">
    <property type="entry name" value="LexA/Signal_pep-like_sf"/>
</dbReference>
<evidence type="ECO:0000256" key="1">
    <source>
        <dbReference type="ARBA" id="ARBA00000677"/>
    </source>
</evidence>
<dbReference type="InterPro" id="IPR019758">
    <property type="entry name" value="Pept_S26A_signal_pept_1_CS"/>
</dbReference>
<evidence type="ECO:0000313" key="10">
    <source>
        <dbReference type="Proteomes" id="UP000886819"/>
    </source>
</evidence>
<reference evidence="9" key="1">
    <citation type="submission" date="2020-10" db="EMBL/GenBank/DDBJ databases">
        <authorList>
            <person name="Gilroy R."/>
        </authorList>
    </citation>
    <scope>NUCLEOTIDE SEQUENCE</scope>
    <source>
        <strain evidence="9">ChiHile30-977</strain>
    </source>
</reference>
<organism evidence="9 10">
    <name type="scientific">Candidatus Avichristensenella intestinipullorum</name>
    <dbReference type="NCBI Taxonomy" id="2840693"/>
    <lineage>
        <taxon>Bacteria</taxon>
        <taxon>Bacillati</taxon>
        <taxon>Bacillota</taxon>
        <taxon>Clostridia</taxon>
        <taxon>Candidatus Avichristensenella</taxon>
    </lineage>
</organism>
<evidence type="ECO:0000256" key="5">
    <source>
        <dbReference type="ARBA" id="ARBA00022801"/>
    </source>
</evidence>
<dbReference type="SUPFAM" id="SSF51306">
    <property type="entry name" value="LexA/Signal peptidase"/>
    <property type="match status" value="1"/>
</dbReference>
<comment type="caution">
    <text evidence="9">The sequence shown here is derived from an EMBL/GenBank/DDBJ whole genome shotgun (WGS) entry which is preliminary data.</text>
</comment>
<feature type="active site" evidence="6">
    <location>
        <position position="92"/>
    </location>
</feature>
<dbReference type="EMBL" id="DVFI01000085">
    <property type="protein sequence ID" value="HIQ63018.1"/>
    <property type="molecule type" value="Genomic_DNA"/>
</dbReference>
<keyword evidence="5 7" id="KW-0378">Hydrolase</keyword>
<dbReference type="PROSITE" id="PS00760">
    <property type="entry name" value="SPASE_I_2"/>
    <property type="match status" value="1"/>
</dbReference>
<dbReference type="Gene3D" id="2.10.109.10">
    <property type="entry name" value="Umud Fragment, subunit A"/>
    <property type="match status" value="1"/>
</dbReference>
<proteinExistence type="inferred from homology"/>
<evidence type="ECO:0000256" key="3">
    <source>
        <dbReference type="ARBA" id="ARBA00009370"/>
    </source>
</evidence>
<gene>
    <name evidence="9" type="primary">lepB</name>
    <name evidence="9" type="ORF">IAA66_05455</name>
</gene>
<accession>A0A9D1CJ49</accession>
<feature type="domain" description="Peptidase S26" evidence="8">
    <location>
        <begin position="19"/>
        <end position="174"/>
    </location>
</feature>
<protein>
    <recommendedName>
        <fullName evidence="4 7">Signal peptidase I</fullName>
        <ecNumber evidence="4 7">3.4.21.89</ecNumber>
    </recommendedName>
</protein>
<dbReference type="PANTHER" id="PTHR43390:SF1">
    <property type="entry name" value="CHLOROPLAST PROCESSING PEPTIDASE"/>
    <property type="match status" value="1"/>
</dbReference>
<dbReference type="NCBIfam" id="TIGR02227">
    <property type="entry name" value="sigpep_I_bact"/>
    <property type="match status" value="1"/>
</dbReference>
<comment type="subcellular location">
    <subcellularLocation>
        <location evidence="2">Cell membrane</location>
        <topology evidence="2">Single-pass type II membrane protein</topology>
    </subcellularLocation>
    <subcellularLocation>
        <location evidence="7">Membrane</location>
        <topology evidence="7">Single-pass type II membrane protein</topology>
    </subcellularLocation>
</comment>